<dbReference type="InterPro" id="IPR045773">
    <property type="entry name" value="DUF6226"/>
</dbReference>
<proteinExistence type="predicted"/>
<dbReference type="Pfam" id="PF19736">
    <property type="entry name" value="DUF6226"/>
    <property type="match status" value="1"/>
</dbReference>
<protein>
    <submittedName>
        <fullName evidence="1">Uncharacterized protein</fullName>
    </submittedName>
</protein>
<sequence>MDGESKPVDYSRVTDPGRYAVLHDEADRLLDELTERYTVERRESRERLGPTAEAVRMVRLIPRTPAAAPLAIAFTAFPGVVLRLGRWYEETFPGCGCDACDEAPADLVTELHTQAGALVEGGLWERIRRGVTGSWAETRLIGPDFNAGRSMPVEAREARAARRDGFAAPVQWAPWPRRAV</sequence>
<accession>F6K0Z9</accession>
<organism evidence="1">
    <name type="scientific">uncultured bacterium BAC AB649/1850</name>
    <dbReference type="NCBI Taxonomy" id="1037453"/>
    <lineage>
        <taxon>Bacteria</taxon>
        <taxon>environmental samples</taxon>
    </lineage>
</organism>
<evidence type="ECO:0000313" key="1">
    <source>
        <dbReference type="EMBL" id="AEE65501.1"/>
    </source>
</evidence>
<reference evidence="1" key="1">
    <citation type="submission" date="2010-05" db="EMBL/GenBank/DDBJ databases">
        <title>Fluostatin gene cluster.</title>
        <authorList>
            <person name="Feng Z."/>
            <person name="Brady S.F."/>
        </authorList>
    </citation>
    <scope>NUCLEOTIDE SEQUENCE</scope>
</reference>
<dbReference type="AlphaFoldDB" id="F6K0Z9"/>
<dbReference type="EMBL" id="HM193369">
    <property type="protein sequence ID" value="AEE65501.1"/>
    <property type="molecule type" value="Genomic_DNA"/>
</dbReference>
<name>F6K0Z9_9BACT</name>